<evidence type="ECO:0000256" key="1">
    <source>
        <dbReference type="SAM" id="MobiDB-lite"/>
    </source>
</evidence>
<dbReference type="AlphaFoldDB" id="M7ZKX1"/>
<accession>M7ZKX1</accession>
<gene>
    <name evidence="2" type="ORF">TRIUR3_28838</name>
</gene>
<dbReference type="EMBL" id="KD104821">
    <property type="protein sequence ID" value="EMS60767.1"/>
    <property type="molecule type" value="Genomic_DNA"/>
</dbReference>
<name>M7ZKX1_TRIUA</name>
<feature type="region of interest" description="Disordered" evidence="1">
    <location>
        <begin position="1"/>
        <end position="36"/>
    </location>
</feature>
<protein>
    <submittedName>
        <fullName evidence="2">Uncharacterized protein</fullName>
    </submittedName>
</protein>
<dbReference type="OMA" id="HGEEAAM"/>
<sequence>MWNTQEMMGCSRIPGVPRVSGMETSDKTDTVQTKGASHPTCIHSFTGIVSGLYLRGLLALIVVHTSEEELGVPMRCRGTCRWSSWSEARVQARVERSPAALQQEDGGVVLRASMPTQATRLQQCGAGAWRGTRGRWRRRRSSDDEAGQRSTRRRPHGLGEAAGNRFGPAGVEAEEQRKETRSARRQAWARRPAGRHGEEAAMRGAALGVEWSGSNSSLPRAGSQARDGGGRPTGMVAWASMVVQREEGEAGATTVPWGRSRREEEGGAALLSLPL</sequence>
<evidence type="ECO:0000313" key="2">
    <source>
        <dbReference type="EMBL" id="EMS60767.1"/>
    </source>
</evidence>
<feature type="region of interest" description="Disordered" evidence="1">
    <location>
        <begin position="120"/>
        <end position="275"/>
    </location>
</feature>
<organism evidence="2">
    <name type="scientific">Triticum urartu</name>
    <name type="common">Red wild einkorn</name>
    <name type="synonym">Crithodium urartu</name>
    <dbReference type="NCBI Taxonomy" id="4572"/>
    <lineage>
        <taxon>Eukaryota</taxon>
        <taxon>Viridiplantae</taxon>
        <taxon>Streptophyta</taxon>
        <taxon>Embryophyta</taxon>
        <taxon>Tracheophyta</taxon>
        <taxon>Spermatophyta</taxon>
        <taxon>Magnoliopsida</taxon>
        <taxon>Liliopsida</taxon>
        <taxon>Poales</taxon>
        <taxon>Poaceae</taxon>
        <taxon>BOP clade</taxon>
        <taxon>Pooideae</taxon>
        <taxon>Triticodae</taxon>
        <taxon>Triticeae</taxon>
        <taxon>Triticinae</taxon>
        <taxon>Triticum</taxon>
    </lineage>
</organism>
<reference evidence="2" key="1">
    <citation type="journal article" date="2013" name="Nature">
        <title>Draft genome of the wheat A-genome progenitor Triticum urartu.</title>
        <authorList>
            <person name="Ling H.Q."/>
            <person name="Zhao S."/>
            <person name="Liu D."/>
            <person name="Wang J."/>
            <person name="Sun H."/>
            <person name="Zhang C."/>
            <person name="Fan H."/>
            <person name="Li D."/>
            <person name="Dong L."/>
            <person name="Tao Y."/>
            <person name="Gao C."/>
            <person name="Wu H."/>
            <person name="Li Y."/>
            <person name="Cui Y."/>
            <person name="Guo X."/>
            <person name="Zheng S."/>
            <person name="Wang B."/>
            <person name="Yu K."/>
            <person name="Liang Q."/>
            <person name="Yang W."/>
            <person name="Lou X."/>
            <person name="Chen J."/>
            <person name="Feng M."/>
            <person name="Jian J."/>
            <person name="Zhang X."/>
            <person name="Luo G."/>
            <person name="Jiang Y."/>
            <person name="Liu J."/>
            <person name="Wang Z."/>
            <person name="Sha Y."/>
            <person name="Zhang B."/>
            <person name="Wu H."/>
            <person name="Tang D."/>
            <person name="Shen Q."/>
            <person name="Xue P."/>
            <person name="Zou S."/>
            <person name="Wang X."/>
            <person name="Liu X."/>
            <person name="Wang F."/>
            <person name="Yang Y."/>
            <person name="An X."/>
            <person name="Dong Z."/>
            <person name="Zhang K."/>
            <person name="Zhang X."/>
            <person name="Luo M.C."/>
            <person name="Dvorak J."/>
            <person name="Tong Y."/>
            <person name="Wang J."/>
            <person name="Yang H."/>
            <person name="Li Z."/>
            <person name="Wang D."/>
            <person name="Zhang A."/>
            <person name="Wang J."/>
        </authorList>
    </citation>
    <scope>NUCLEOTIDE SEQUENCE</scope>
</reference>
<proteinExistence type="predicted"/>
<feature type="compositionally biased region" description="Basic residues" evidence="1">
    <location>
        <begin position="183"/>
        <end position="194"/>
    </location>
</feature>